<evidence type="ECO:0000256" key="6">
    <source>
        <dbReference type="ARBA" id="ARBA00022984"/>
    </source>
</evidence>
<accession>A0A1W1B960</accession>
<reference evidence="12" key="1">
    <citation type="submission" date="2016-10" db="EMBL/GenBank/DDBJ databases">
        <authorList>
            <person name="de Groot N.N."/>
        </authorList>
    </citation>
    <scope>NUCLEOTIDE SEQUENCE</scope>
</reference>
<sequence length="338" mass="37358">MSIIMTGGGTGGHLAIIEAVKEKLKHQELIYIGSTQGQDKRWFEDDSDFKEKYFLETRGVVNQGVLGKVKSLWMLLVATREAMKLIKKHDAKVVFSVGGFSSAATSFAAKLTGVPIVIHEQNAAIGSLNRLMKPYARAFISSYIDDSPIHAYPIKEIFFDNARERSKVETIIFLGGSQGAKAINSLALSIASDIDKRGIKIIHQAGEKNISEVKEAYKTLGIDAEVFGFTTKLASYMKSADFAIARAGASTLWELSAMRLPTLYIPYPYAASDHQYYNAKFLADKNLAWVVREDEISKDTLLSILDEDMSQKSIGLIDAVERDGSQKIADLIEDIVFE</sequence>
<dbReference type="GO" id="GO:0050511">
    <property type="term" value="F:undecaprenyldiphospho-muramoylpentapeptide beta-N-acetylglucosaminyltransferase activity"/>
    <property type="evidence" value="ECO:0007669"/>
    <property type="project" value="InterPro"/>
</dbReference>
<dbReference type="EC" id="2.4.1.227" evidence="12"/>
<evidence type="ECO:0000256" key="1">
    <source>
        <dbReference type="ARBA" id="ARBA00022475"/>
    </source>
</evidence>
<evidence type="ECO:0000313" key="12">
    <source>
        <dbReference type="EMBL" id="SFV50111.1"/>
    </source>
</evidence>
<dbReference type="InterPro" id="IPR004276">
    <property type="entry name" value="GlycoTrans_28_N"/>
</dbReference>
<evidence type="ECO:0000256" key="3">
    <source>
        <dbReference type="ARBA" id="ARBA00022676"/>
    </source>
</evidence>
<keyword evidence="4 12" id="KW-0808">Transferase</keyword>
<keyword evidence="6" id="KW-0573">Peptidoglycan synthesis</keyword>
<evidence type="ECO:0000256" key="2">
    <source>
        <dbReference type="ARBA" id="ARBA00022618"/>
    </source>
</evidence>
<dbReference type="PANTHER" id="PTHR21015:SF22">
    <property type="entry name" value="GLYCOSYLTRANSFERASE"/>
    <property type="match status" value="1"/>
</dbReference>
<dbReference type="EMBL" id="FPHC01000006">
    <property type="protein sequence ID" value="SFV50111.1"/>
    <property type="molecule type" value="Genomic_DNA"/>
</dbReference>
<evidence type="ECO:0000256" key="4">
    <source>
        <dbReference type="ARBA" id="ARBA00022679"/>
    </source>
</evidence>
<name>A0A1W1B960_9ZZZZ</name>
<proteinExistence type="inferred from homology"/>
<keyword evidence="1" id="KW-1003">Cell membrane</keyword>
<dbReference type="NCBIfam" id="TIGR01133">
    <property type="entry name" value="murG"/>
    <property type="match status" value="1"/>
</dbReference>
<dbReference type="CDD" id="cd03785">
    <property type="entry name" value="GT28_MurG"/>
    <property type="match status" value="1"/>
</dbReference>
<keyword evidence="5" id="KW-0133">Cell shape</keyword>
<dbReference type="GO" id="GO:0005975">
    <property type="term" value="P:carbohydrate metabolic process"/>
    <property type="evidence" value="ECO:0007669"/>
    <property type="project" value="InterPro"/>
</dbReference>
<keyword evidence="9" id="KW-0961">Cell wall biogenesis/degradation</keyword>
<dbReference type="GO" id="GO:0071555">
    <property type="term" value="P:cell wall organization"/>
    <property type="evidence" value="ECO:0007669"/>
    <property type="project" value="UniProtKB-KW"/>
</dbReference>
<feature type="domain" description="Glycosyltransferase family 28 N-terminal" evidence="10">
    <location>
        <begin position="3"/>
        <end position="138"/>
    </location>
</feature>
<keyword evidence="2" id="KW-0132">Cell division</keyword>
<dbReference type="PANTHER" id="PTHR21015">
    <property type="entry name" value="UDP-N-ACETYLGLUCOSAMINE--N-ACETYLMURAMYL-(PENTAPEPTIDE) PYROPHOSPHORYL-UNDECAPRENOL N-ACETYLGLUCOSAMINE TRANSFERASE 1"/>
    <property type="match status" value="1"/>
</dbReference>
<dbReference type="SUPFAM" id="SSF53756">
    <property type="entry name" value="UDP-Glycosyltransferase/glycogen phosphorylase"/>
    <property type="match status" value="1"/>
</dbReference>
<dbReference type="GO" id="GO:0009252">
    <property type="term" value="P:peptidoglycan biosynthetic process"/>
    <property type="evidence" value="ECO:0007669"/>
    <property type="project" value="UniProtKB-KW"/>
</dbReference>
<evidence type="ECO:0000256" key="9">
    <source>
        <dbReference type="ARBA" id="ARBA00023316"/>
    </source>
</evidence>
<evidence type="ECO:0000259" key="11">
    <source>
        <dbReference type="Pfam" id="PF04101"/>
    </source>
</evidence>
<evidence type="ECO:0000259" key="10">
    <source>
        <dbReference type="Pfam" id="PF03033"/>
    </source>
</evidence>
<dbReference type="Gene3D" id="3.40.50.2000">
    <property type="entry name" value="Glycogen Phosphorylase B"/>
    <property type="match status" value="2"/>
</dbReference>
<keyword evidence="8" id="KW-0131">Cell cycle</keyword>
<dbReference type="GO" id="GO:0051301">
    <property type="term" value="P:cell division"/>
    <property type="evidence" value="ECO:0007669"/>
    <property type="project" value="UniProtKB-KW"/>
</dbReference>
<dbReference type="InterPro" id="IPR007235">
    <property type="entry name" value="Glyco_trans_28_C"/>
</dbReference>
<organism evidence="12">
    <name type="scientific">hydrothermal vent metagenome</name>
    <dbReference type="NCBI Taxonomy" id="652676"/>
    <lineage>
        <taxon>unclassified sequences</taxon>
        <taxon>metagenomes</taxon>
        <taxon>ecological metagenomes</taxon>
    </lineage>
</organism>
<feature type="domain" description="Glycosyl transferase family 28 C-terminal" evidence="11">
    <location>
        <begin position="170"/>
        <end position="313"/>
    </location>
</feature>
<dbReference type="Pfam" id="PF04101">
    <property type="entry name" value="Glyco_tran_28_C"/>
    <property type="match status" value="1"/>
</dbReference>
<dbReference type="GO" id="GO:0008360">
    <property type="term" value="P:regulation of cell shape"/>
    <property type="evidence" value="ECO:0007669"/>
    <property type="project" value="UniProtKB-KW"/>
</dbReference>
<dbReference type="Pfam" id="PF03033">
    <property type="entry name" value="Glyco_transf_28"/>
    <property type="match status" value="1"/>
</dbReference>
<keyword evidence="7" id="KW-0472">Membrane</keyword>
<evidence type="ECO:0000256" key="5">
    <source>
        <dbReference type="ARBA" id="ARBA00022960"/>
    </source>
</evidence>
<protein>
    <submittedName>
        <fullName evidence="12">UDP-N-acetylglucosamine--N-acetylmuramyl-(Pentapeptide) pyrophosphoryl-undecaprenol N-acetylglucosamine transferase</fullName>
        <ecNumber evidence="12">2.4.1.227</ecNumber>
    </submittedName>
</protein>
<dbReference type="InterPro" id="IPR006009">
    <property type="entry name" value="GlcNAc_MurG"/>
</dbReference>
<evidence type="ECO:0000256" key="8">
    <source>
        <dbReference type="ARBA" id="ARBA00023306"/>
    </source>
</evidence>
<dbReference type="HAMAP" id="MF_00033">
    <property type="entry name" value="MurG"/>
    <property type="match status" value="1"/>
</dbReference>
<keyword evidence="3 12" id="KW-0328">Glycosyltransferase</keyword>
<dbReference type="AlphaFoldDB" id="A0A1W1B960"/>
<gene>
    <name evidence="12" type="ORF">MNB_SV-6-426</name>
</gene>
<evidence type="ECO:0000256" key="7">
    <source>
        <dbReference type="ARBA" id="ARBA00023136"/>
    </source>
</evidence>